<feature type="compositionally biased region" description="Polar residues" evidence="1">
    <location>
        <begin position="347"/>
        <end position="366"/>
    </location>
</feature>
<organism evidence="3 4">
    <name type="scientific">Trypanosoma cruzi</name>
    <dbReference type="NCBI Taxonomy" id="5693"/>
    <lineage>
        <taxon>Eukaryota</taxon>
        <taxon>Discoba</taxon>
        <taxon>Euglenozoa</taxon>
        <taxon>Kinetoplastea</taxon>
        <taxon>Metakinetoplastina</taxon>
        <taxon>Trypanosomatida</taxon>
        <taxon>Trypanosomatidae</taxon>
        <taxon>Trypanosoma</taxon>
        <taxon>Schizotrypanum</taxon>
    </lineage>
</organism>
<keyword evidence="2" id="KW-0732">Signal</keyword>
<feature type="region of interest" description="Disordered" evidence="1">
    <location>
        <begin position="75"/>
        <end position="219"/>
    </location>
</feature>
<proteinExistence type="predicted"/>
<feature type="compositionally biased region" description="Polar residues" evidence="1">
    <location>
        <begin position="264"/>
        <end position="276"/>
    </location>
</feature>
<dbReference type="VEuPathDB" id="TriTrypDB:ECC02_012733"/>
<reference evidence="3 4" key="1">
    <citation type="journal article" date="2019" name="Genome Biol. Evol.">
        <title>Nanopore Sequencing Significantly Improves Genome Assembly of the Protozoan Parasite Trypanosoma cruzi.</title>
        <authorList>
            <person name="Diaz-Viraque F."/>
            <person name="Pita S."/>
            <person name="Greif G."/>
            <person name="de Souza R.C.M."/>
            <person name="Iraola G."/>
            <person name="Robello C."/>
        </authorList>
    </citation>
    <scope>NUCLEOTIDE SEQUENCE [LARGE SCALE GENOMIC DNA]</scope>
    <source>
        <strain evidence="3 4">Berenice</strain>
    </source>
</reference>
<feature type="compositionally biased region" description="Low complexity" evidence="1">
    <location>
        <begin position="401"/>
        <end position="417"/>
    </location>
</feature>
<feature type="compositionally biased region" description="Low complexity" evidence="1">
    <location>
        <begin position="474"/>
        <end position="483"/>
    </location>
</feature>
<protein>
    <submittedName>
        <fullName evidence="3">Mucin-associated surface protein (MASP) subgroup S082</fullName>
    </submittedName>
</protein>
<feature type="chain" id="PRO_5029787983" evidence="2">
    <location>
        <begin position="28"/>
        <end position="504"/>
    </location>
</feature>
<dbReference type="EMBL" id="JABDHM010000456">
    <property type="protein sequence ID" value="KAF5214641.1"/>
    <property type="molecule type" value="Genomic_DNA"/>
</dbReference>
<evidence type="ECO:0000256" key="2">
    <source>
        <dbReference type="SAM" id="SignalP"/>
    </source>
</evidence>
<feature type="compositionally biased region" description="Basic and acidic residues" evidence="1">
    <location>
        <begin position="428"/>
        <end position="442"/>
    </location>
</feature>
<feature type="compositionally biased region" description="Polar residues" evidence="1">
    <location>
        <begin position="109"/>
        <end position="118"/>
    </location>
</feature>
<name>A0A7J6XJK9_TRYCR</name>
<comment type="caution">
    <text evidence="3">The sequence shown here is derived from an EMBL/GenBank/DDBJ whole genome shotgun (WGS) entry which is preliminary data.</text>
</comment>
<feature type="compositionally biased region" description="Polar residues" evidence="1">
    <location>
        <begin position="458"/>
        <end position="469"/>
    </location>
</feature>
<feature type="compositionally biased region" description="Polar residues" evidence="1">
    <location>
        <begin position="289"/>
        <end position="315"/>
    </location>
</feature>
<feature type="compositionally biased region" description="Polar residues" evidence="1">
    <location>
        <begin position="389"/>
        <end position="400"/>
    </location>
</feature>
<accession>A0A7J6XJK9</accession>
<feature type="region of interest" description="Disordered" evidence="1">
    <location>
        <begin position="234"/>
        <end position="483"/>
    </location>
</feature>
<feature type="compositionally biased region" description="Acidic residues" evidence="1">
    <location>
        <begin position="138"/>
        <end position="149"/>
    </location>
</feature>
<gene>
    <name evidence="3" type="ORF">ECC02_012733</name>
</gene>
<dbReference type="VEuPathDB" id="TriTrypDB:BCY84_03861"/>
<evidence type="ECO:0000256" key="1">
    <source>
        <dbReference type="SAM" id="MobiDB-lite"/>
    </source>
</evidence>
<feature type="compositionally biased region" description="Low complexity" evidence="1">
    <location>
        <begin position="189"/>
        <end position="206"/>
    </location>
</feature>
<evidence type="ECO:0000313" key="4">
    <source>
        <dbReference type="Proteomes" id="UP000583944"/>
    </source>
</evidence>
<feature type="compositionally biased region" description="Gly residues" evidence="1">
    <location>
        <begin position="176"/>
        <end position="188"/>
    </location>
</feature>
<feature type="signal peptide" evidence="2">
    <location>
        <begin position="1"/>
        <end position="27"/>
    </location>
</feature>
<sequence>MKRVLLLLVVVFFAVPCLLLLSLYVDGELVCAEGCTQVTGVMAMMMTGRVLLVCALCVLWCGVCGGSVDDLDVDGKAGGSSSGGEDTLGSPKPLPPEPDLSDSERNQPEHQGNASPSRATGEVLGDDGVEEKKKDNDSNDDDDDSEESELPPPPAIGASGKEDTKKSLITLPQVSGVGGSAGGGGGPSGNPNRSGDDVLSSSALISAPPPFISTGSNGSQTVIGVSSTQQMEYSKESANLFKKPAEDIPSKVYPQEKPAPNAREVSSTQRVTTKSQVAGKDTTGKDEAQNGNVANNPSGKQTGQMALQKPQTQPIKVTKDPISPLPPTEKSPAPTVKAEKEGPPATTGFQTSTEQKQEGSPSQTETQPKEMKQSSTDGGGKQKGKDTVSSDSMTNAVTDTSAETKSSSISTSGSGIAQEKEVEDDDDPQRPNSKEPHKDPEAHNTNVAPTPSEKAPQTAKTITAQTKDTATPGDSDSSTAASHTTSPLLLLLLVACAAAAVVAA</sequence>
<evidence type="ECO:0000313" key="3">
    <source>
        <dbReference type="EMBL" id="KAF5214641.1"/>
    </source>
</evidence>
<dbReference type="AlphaFoldDB" id="A0A7J6XJK9"/>
<dbReference type="Proteomes" id="UP000583944">
    <property type="component" value="Unassembled WGS sequence"/>
</dbReference>